<keyword evidence="10" id="KW-0472">Membrane</keyword>
<dbReference type="PRINTS" id="PR00399">
    <property type="entry name" value="SYNAPTOTAGMN"/>
</dbReference>
<dbReference type="InterPro" id="IPR041282">
    <property type="entry name" value="FYVE_2"/>
</dbReference>
<keyword evidence="8" id="KW-0106">Calcium</keyword>
<dbReference type="Pfam" id="PF00168">
    <property type="entry name" value="C2"/>
    <property type="match status" value="2"/>
</dbReference>
<dbReference type="GO" id="GO:0061669">
    <property type="term" value="P:spontaneous neurotransmitter secretion"/>
    <property type="evidence" value="ECO:0007669"/>
    <property type="project" value="TreeGrafter"/>
</dbReference>
<comment type="subcellular location">
    <subcellularLocation>
        <location evidence="1">Cytoplasmic vesicle</location>
        <location evidence="1">Secretory vesicle membrane</location>
    </subcellularLocation>
    <subcellularLocation>
        <location evidence="12">Synapse</location>
    </subcellularLocation>
</comment>
<evidence type="ECO:0000313" key="23">
    <source>
        <dbReference type="Proteomes" id="UP000623542"/>
    </source>
</evidence>
<dbReference type="OrthoDB" id="270970at2759"/>
<dbReference type="InterPro" id="IPR043566">
    <property type="entry name" value="Rabphilin/DOC2/Noc2"/>
</dbReference>
<organism evidence="22 23">
    <name type="scientific">Elachura formosa</name>
    <name type="common">spotted wren-babbler</name>
    <dbReference type="NCBI Taxonomy" id="1463973"/>
    <lineage>
        <taxon>Eukaryota</taxon>
        <taxon>Metazoa</taxon>
        <taxon>Chordata</taxon>
        <taxon>Craniata</taxon>
        <taxon>Vertebrata</taxon>
        <taxon>Euteleostomi</taxon>
        <taxon>Archelosauria</taxon>
        <taxon>Archosauria</taxon>
        <taxon>Dinosauria</taxon>
        <taxon>Saurischia</taxon>
        <taxon>Theropoda</taxon>
        <taxon>Coelurosauria</taxon>
        <taxon>Aves</taxon>
        <taxon>Neognathae</taxon>
        <taxon>Neoaves</taxon>
        <taxon>Telluraves</taxon>
        <taxon>Australaves</taxon>
        <taxon>Passeriformes</taxon>
        <taxon>Elachuridae</taxon>
        <taxon>Elachura</taxon>
    </lineage>
</organism>
<dbReference type="SUPFAM" id="SSF57903">
    <property type="entry name" value="FYVE/PHD zinc finger"/>
    <property type="match status" value="1"/>
</dbReference>
<evidence type="ECO:0000256" key="3">
    <source>
        <dbReference type="ARBA" id="ARBA00022490"/>
    </source>
</evidence>
<dbReference type="PANTHER" id="PTHR45729:SF9">
    <property type="entry name" value="DOUBLE C2-LIKE DOMAIN-CONTAINING PROTEIN BETA"/>
    <property type="match status" value="1"/>
</dbReference>
<dbReference type="PROSITE" id="PS50178">
    <property type="entry name" value="ZF_FYVE"/>
    <property type="match status" value="1"/>
</dbReference>
<dbReference type="InterPro" id="IPR010911">
    <property type="entry name" value="Rab_BD"/>
</dbReference>
<dbReference type="GO" id="GO:0006887">
    <property type="term" value="P:exocytosis"/>
    <property type="evidence" value="ECO:0007669"/>
    <property type="project" value="UniProtKB-KW"/>
</dbReference>
<name>A0A851ULC6_9PASS</name>
<dbReference type="EMBL" id="WBNG01000778">
    <property type="protein sequence ID" value="NXD28601.1"/>
    <property type="molecule type" value="Genomic_DNA"/>
</dbReference>
<keyword evidence="2" id="KW-0268">Exocytosis</keyword>
<dbReference type="PRINTS" id="PR00360">
    <property type="entry name" value="C2DOMAIN"/>
</dbReference>
<dbReference type="Pfam" id="PF02318">
    <property type="entry name" value="FYVE_2"/>
    <property type="match status" value="1"/>
</dbReference>
<keyword evidence="5" id="KW-0677">Repeat</keyword>
<feature type="domain" description="C2" evidence="19">
    <location>
        <begin position="357"/>
        <end position="519"/>
    </location>
</feature>
<feature type="region of interest" description="Disordered" evidence="18">
    <location>
        <begin position="221"/>
        <end position="351"/>
    </location>
</feature>
<evidence type="ECO:0000256" key="17">
    <source>
        <dbReference type="PROSITE-ProRule" id="PRU00091"/>
    </source>
</evidence>
<dbReference type="GO" id="GO:0030658">
    <property type="term" value="C:transport vesicle membrane"/>
    <property type="evidence" value="ECO:0007669"/>
    <property type="project" value="UniProtKB-SubCell"/>
</dbReference>
<dbReference type="CDD" id="cd08384">
    <property type="entry name" value="C2B_Rabphilin_Doc2"/>
    <property type="match status" value="1"/>
</dbReference>
<keyword evidence="11" id="KW-0968">Cytoplasmic vesicle</keyword>
<dbReference type="GO" id="GO:0031267">
    <property type="term" value="F:small GTPase binding"/>
    <property type="evidence" value="ECO:0007669"/>
    <property type="project" value="InterPro"/>
</dbReference>
<evidence type="ECO:0000256" key="18">
    <source>
        <dbReference type="SAM" id="MobiDB-lite"/>
    </source>
</evidence>
<gene>
    <name evidence="22" type="primary">Rph3a</name>
    <name evidence="22" type="ORF">ELAFOR_R05258</name>
</gene>
<feature type="domain" description="C2" evidence="19">
    <location>
        <begin position="558"/>
        <end position="691"/>
    </location>
</feature>
<dbReference type="InterPro" id="IPR000008">
    <property type="entry name" value="C2_dom"/>
</dbReference>
<comment type="subunit">
    <text evidence="13">Recruited to dense-core vesicles through specific interaction with RAB27A in endocrine cells. Interacts with RAB3A, RAB3B, RAB3C and RAB3D. Interacts with ZYX.</text>
</comment>
<evidence type="ECO:0000259" key="20">
    <source>
        <dbReference type="PROSITE" id="PS50178"/>
    </source>
</evidence>
<keyword evidence="6 17" id="KW-0863">Zinc-finger</keyword>
<dbReference type="Gene3D" id="3.30.40.10">
    <property type="entry name" value="Zinc/RING finger domain, C3HC4 (zinc finger)"/>
    <property type="match status" value="1"/>
</dbReference>
<sequence>LQTGWSVHTFQTEKQRKMQALSPKELEIILGVIRKAEELDVAEQQRIGRLVERLENMRKNAMGNGLSQCLLCGEMLGLLGSSSVFCQDCKKKVCTKCGIETVGAQKRPLWLCKICSEQREVWKRSGAWFYRGLPKYITPLKSSNSSKPLELQPQPWQSEAAAPEPESVRSSHSFTWARGKGWLSHLGSSWEKGLVSAAGSSATHALGSGCGTGMWHTAEPGGHGAVTVRGSCQGPRGMSRSLPTSRRAATGQPDVSRPCPVMAGSRQGEEPEPQSPSAQLCRLPPGLGGRAGEGAGDAARAGGRPAASPSHAPRDHEDDVEQLFGAHGTTPAEQPAKSQAPEEVVDPEGYESDDCTALGTLDFSLLYDQENNALHCTINKAKVRLRRGSSHCYPDSSFLLFPLQGLKPMDHNGLADPYVKLHLLPGASKANKLRTKTLRNTLNPTWNETLTYYGITDEDMIRKTLRGHPLLSPQCPRSAHAHCRISVCDEDKFRHNEFIGETRIPLKKLKPNQTKNFNICLEKQLPVRFWPWLYPSTAPGLGAFPPQIDKTEDKSLEERGRILISLKYVSQKQGLQVGILRCAHLAAMDANGYSDPYVKIYLKPDEDKKSKHKTAVKKKTLNPEFNEEFFYDIKHGDLAKKTLEVTVWDYDIGKSNDFIGGVVLGINAKGERLKHWFDCLKNKDKKIERWHTLTNELPGAVLSD</sequence>
<evidence type="ECO:0000256" key="13">
    <source>
        <dbReference type="ARBA" id="ARBA00066230"/>
    </source>
</evidence>
<feature type="non-terminal residue" evidence="22">
    <location>
        <position position="1"/>
    </location>
</feature>
<evidence type="ECO:0000259" key="19">
    <source>
        <dbReference type="PROSITE" id="PS50004"/>
    </source>
</evidence>
<evidence type="ECO:0000256" key="16">
    <source>
        <dbReference type="ARBA" id="ARBA00083393"/>
    </source>
</evidence>
<evidence type="ECO:0000259" key="21">
    <source>
        <dbReference type="PROSITE" id="PS50916"/>
    </source>
</evidence>
<feature type="non-terminal residue" evidence="22">
    <location>
        <position position="704"/>
    </location>
</feature>
<evidence type="ECO:0000256" key="5">
    <source>
        <dbReference type="ARBA" id="ARBA00022737"/>
    </source>
</evidence>
<dbReference type="SUPFAM" id="SSF49562">
    <property type="entry name" value="C2 domain (Calcium/lipid-binding domain, CaLB)"/>
    <property type="match status" value="2"/>
</dbReference>
<dbReference type="FunFam" id="3.30.40.10:FF:000347">
    <property type="entry name" value="rab effector Noc2 isoform X1"/>
    <property type="match status" value="1"/>
</dbReference>
<evidence type="ECO:0000256" key="14">
    <source>
        <dbReference type="ARBA" id="ARBA00074108"/>
    </source>
</evidence>
<feature type="compositionally biased region" description="Low complexity" evidence="18">
    <location>
        <begin position="296"/>
        <end position="307"/>
    </location>
</feature>
<dbReference type="CDD" id="cd04035">
    <property type="entry name" value="C2A_Rabphilin_Doc2"/>
    <property type="match status" value="1"/>
</dbReference>
<dbReference type="PROSITE" id="PS50916">
    <property type="entry name" value="RABBD"/>
    <property type="match status" value="1"/>
</dbReference>
<dbReference type="InterPro" id="IPR047022">
    <property type="entry name" value="Rabphilin_Doc2_C2A"/>
</dbReference>
<evidence type="ECO:0000256" key="12">
    <source>
        <dbReference type="ARBA" id="ARBA00034103"/>
    </source>
</evidence>
<proteinExistence type="predicted"/>
<dbReference type="Gene3D" id="2.60.40.150">
    <property type="entry name" value="C2 domain"/>
    <property type="match status" value="2"/>
</dbReference>
<evidence type="ECO:0000256" key="8">
    <source>
        <dbReference type="ARBA" id="ARBA00022837"/>
    </source>
</evidence>
<dbReference type="AlphaFoldDB" id="A0A851ULC6"/>
<dbReference type="Proteomes" id="UP000623542">
    <property type="component" value="Unassembled WGS sequence"/>
</dbReference>
<feature type="region of interest" description="Disordered" evidence="18">
    <location>
        <begin position="144"/>
        <end position="167"/>
    </location>
</feature>
<evidence type="ECO:0000256" key="4">
    <source>
        <dbReference type="ARBA" id="ARBA00022723"/>
    </source>
</evidence>
<reference evidence="22" key="1">
    <citation type="submission" date="2019-09" db="EMBL/GenBank/DDBJ databases">
        <title>Bird 10,000 Genomes (B10K) Project - Family phase.</title>
        <authorList>
            <person name="Zhang G."/>
        </authorList>
    </citation>
    <scope>NUCLEOTIDE SEQUENCE</scope>
    <source>
        <strain evidence="22">B10K-IZCAS-20218</strain>
        <tissue evidence="22">Blood</tissue>
    </source>
</reference>
<keyword evidence="4" id="KW-0479">Metal-binding</keyword>
<dbReference type="PANTHER" id="PTHR45729">
    <property type="entry name" value="RABPHILIN, ISOFORM A"/>
    <property type="match status" value="1"/>
</dbReference>
<evidence type="ECO:0000256" key="2">
    <source>
        <dbReference type="ARBA" id="ARBA00022483"/>
    </source>
</evidence>
<dbReference type="FunFam" id="2.60.40.150:FF:000032">
    <property type="entry name" value="Double c2-like domain-containing"/>
    <property type="match status" value="1"/>
</dbReference>
<dbReference type="CDD" id="cd15763">
    <property type="entry name" value="FYVE_RPH3L"/>
    <property type="match status" value="1"/>
</dbReference>
<evidence type="ECO:0000256" key="9">
    <source>
        <dbReference type="ARBA" id="ARBA00023018"/>
    </source>
</evidence>
<protein>
    <recommendedName>
        <fullName evidence="14">Rab effector Noc2</fullName>
    </recommendedName>
    <alternativeName>
        <fullName evidence="16">No C2 domains protein</fullName>
    </alternativeName>
    <alternativeName>
        <fullName evidence="15">Rabphilin-3A-like protein</fullName>
    </alternativeName>
</protein>
<dbReference type="InterPro" id="IPR001565">
    <property type="entry name" value="Synaptotagmin"/>
</dbReference>
<feature type="domain" description="FYVE-type" evidence="20">
    <location>
        <begin position="63"/>
        <end position="120"/>
    </location>
</feature>
<dbReference type="InterPro" id="IPR041857">
    <property type="entry name" value="Noc2_FYVE"/>
</dbReference>
<keyword evidence="3" id="KW-0963">Cytoplasm</keyword>
<keyword evidence="23" id="KW-1185">Reference proteome</keyword>
<evidence type="ECO:0000256" key="7">
    <source>
        <dbReference type="ARBA" id="ARBA00022833"/>
    </source>
</evidence>
<dbReference type="GO" id="GO:0098793">
    <property type="term" value="C:presynapse"/>
    <property type="evidence" value="ECO:0007669"/>
    <property type="project" value="GOC"/>
</dbReference>
<evidence type="ECO:0000256" key="10">
    <source>
        <dbReference type="ARBA" id="ARBA00023136"/>
    </source>
</evidence>
<dbReference type="GO" id="GO:0008270">
    <property type="term" value="F:zinc ion binding"/>
    <property type="evidence" value="ECO:0007669"/>
    <property type="project" value="UniProtKB-KW"/>
</dbReference>
<feature type="compositionally biased region" description="Gly residues" evidence="18">
    <location>
        <begin position="286"/>
        <end position="295"/>
    </location>
</feature>
<evidence type="ECO:0000256" key="1">
    <source>
        <dbReference type="ARBA" id="ARBA00004250"/>
    </source>
</evidence>
<keyword evidence="7" id="KW-0862">Zinc</keyword>
<dbReference type="SMART" id="SM00239">
    <property type="entry name" value="C2"/>
    <property type="match status" value="2"/>
</dbReference>
<dbReference type="PROSITE" id="PS50004">
    <property type="entry name" value="C2"/>
    <property type="match status" value="2"/>
</dbReference>
<keyword evidence="9" id="KW-0770">Synapse</keyword>
<evidence type="ECO:0000256" key="15">
    <source>
        <dbReference type="ARBA" id="ARBA00075319"/>
    </source>
</evidence>
<evidence type="ECO:0000256" key="11">
    <source>
        <dbReference type="ARBA" id="ARBA00023329"/>
    </source>
</evidence>
<dbReference type="GO" id="GO:0017158">
    <property type="term" value="P:regulation of calcium ion-dependent exocytosis"/>
    <property type="evidence" value="ECO:0007669"/>
    <property type="project" value="TreeGrafter"/>
</dbReference>
<comment type="caution">
    <text evidence="22">The sequence shown here is derived from an EMBL/GenBank/DDBJ whole genome shotgun (WGS) entry which is preliminary data.</text>
</comment>
<dbReference type="GO" id="GO:0006886">
    <property type="term" value="P:intracellular protein transport"/>
    <property type="evidence" value="ECO:0007669"/>
    <property type="project" value="InterPro"/>
</dbReference>
<evidence type="ECO:0000313" key="22">
    <source>
        <dbReference type="EMBL" id="NXD28601.1"/>
    </source>
</evidence>
<evidence type="ECO:0000256" key="6">
    <source>
        <dbReference type="ARBA" id="ARBA00022771"/>
    </source>
</evidence>
<dbReference type="InterPro" id="IPR017455">
    <property type="entry name" value="Znf_FYVE-rel"/>
</dbReference>
<accession>A0A851ULC6</accession>
<feature type="domain" description="RabBD" evidence="21">
    <location>
        <begin position="15"/>
        <end position="132"/>
    </location>
</feature>
<dbReference type="InterPro" id="IPR035892">
    <property type="entry name" value="C2_domain_sf"/>
</dbReference>
<dbReference type="InterPro" id="IPR013083">
    <property type="entry name" value="Znf_RING/FYVE/PHD"/>
</dbReference>
<dbReference type="InterPro" id="IPR011011">
    <property type="entry name" value="Znf_FYVE_PHD"/>
</dbReference>